<dbReference type="EMBL" id="GBXM01067528">
    <property type="protein sequence ID" value="JAH41049.1"/>
    <property type="molecule type" value="Transcribed_RNA"/>
</dbReference>
<dbReference type="AlphaFoldDB" id="A0A0E9SI50"/>
<organism evidence="1">
    <name type="scientific">Anguilla anguilla</name>
    <name type="common">European freshwater eel</name>
    <name type="synonym">Muraena anguilla</name>
    <dbReference type="NCBI Taxonomy" id="7936"/>
    <lineage>
        <taxon>Eukaryota</taxon>
        <taxon>Metazoa</taxon>
        <taxon>Chordata</taxon>
        <taxon>Craniata</taxon>
        <taxon>Vertebrata</taxon>
        <taxon>Euteleostomi</taxon>
        <taxon>Actinopterygii</taxon>
        <taxon>Neopterygii</taxon>
        <taxon>Teleostei</taxon>
        <taxon>Anguilliformes</taxon>
        <taxon>Anguillidae</taxon>
        <taxon>Anguilla</taxon>
    </lineage>
</organism>
<proteinExistence type="predicted"/>
<reference evidence="1" key="2">
    <citation type="journal article" date="2015" name="Fish Shellfish Immunol.">
        <title>Early steps in the European eel (Anguilla anguilla)-Vibrio vulnificus interaction in the gills: Role of the RtxA13 toxin.</title>
        <authorList>
            <person name="Callol A."/>
            <person name="Pajuelo D."/>
            <person name="Ebbesson L."/>
            <person name="Teles M."/>
            <person name="MacKenzie S."/>
            <person name="Amaro C."/>
        </authorList>
    </citation>
    <scope>NUCLEOTIDE SEQUENCE</scope>
</reference>
<evidence type="ECO:0000313" key="1">
    <source>
        <dbReference type="EMBL" id="JAH41049.1"/>
    </source>
</evidence>
<name>A0A0E9SI50_ANGAN</name>
<sequence length="33" mass="4008">MYIFLERCCLFNDWPGFMASLYCCIGYISIDRY</sequence>
<protein>
    <submittedName>
        <fullName evidence="1">Uncharacterized protein</fullName>
    </submittedName>
</protein>
<accession>A0A0E9SI50</accession>
<reference evidence="1" key="1">
    <citation type="submission" date="2014-11" db="EMBL/GenBank/DDBJ databases">
        <authorList>
            <person name="Amaro Gonzalez C."/>
        </authorList>
    </citation>
    <scope>NUCLEOTIDE SEQUENCE</scope>
</reference>